<dbReference type="Proteomes" id="UP000285655">
    <property type="component" value="Unassembled WGS sequence"/>
</dbReference>
<dbReference type="NCBIfam" id="NF041131">
    <property type="entry name" value="RicT_YaaT_fam"/>
    <property type="match status" value="1"/>
</dbReference>
<evidence type="ECO:0000259" key="1">
    <source>
        <dbReference type="PROSITE" id="PS51411"/>
    </source>
</evidence>
<reference evidence="2 3" key="1">
    <citation type="journal article" date="2017" name="ISME J.">
        <title>Energy and carbon metabolisms in a deep terrestrial subsurface fluid microbial community.</title>
        <authorList>
            <person name="Momper L."/>
            <person name="Jungbluth S.P."/>
            <person name="Lee M.D."/>
            <person name="Amend J.P."/>
        </authorList>
    </citation>
    <scope>NUCLEOTIDE SEQUENCE [LARGE SCALE GENOMIC DNA]</scope>
    <source>
        <strain evidence="2">SURF_29</strain>
    </source>
</reference>
<organism evidence="2 3">
    <name type="scientific">candidate division WS5 bacterium</name>
    <dbReference type="NCBI Taxonomy" id="2093353"/>
    <lineage>
        <taxon>Bacteria</taxon>
        <taxon>candidate division WS5</taxon>
    </lineage>
</organism>
<dbReference type="InterPro" id="IPR007557">
    <property type="entry name" value="PSP1_C"/>
</dbReference>
<dbReference type="PANTHER" id="PTHR43830:SF3">
    <property type="entry name" value="PROTEIN PSP1"/>
    <property type="match status" value="1"/>
</dbReference>
<proteinExistence type="predicted"/>
<evidence type="ECO:0000313" key="3">
    <source>
        <dbReference type="Proteomes" id="UP000285655"/>
    </source>
</evidence>
<protein>
    <recommendedName>
        <fullName evidence="1">PSP1 C-terminal domain-containing protein</fullName>
    </recommendedName>
</protein>
<dbReference type="EMBL" id="QZJW01000055">
    <property type="protein sequence ID" value="RJO60018.1"/>
    <property type="molecule type" value="Genomic_DNA"/>
</dbReference>
<dbReference type="GO" id="GO:0005737">
    <property type="term" value="C:cytoplasm"/>
    <property type="evidence" value="ECO:0007669"/>
    <property type="project" value="TreeGrafter"/>
</dbReference>
<sequence length="222" mass="25391">MTKAIGVQFRSGIKIYDFKQKDDSIEIRDKVLVETAYGEEIGTVRYVGKKVGKSQDTPLKDVQKVLTEKDIDRLKRLKDDHLGYADIFRAKAEEYKLPMKLADFEFSLDGEKVTFYFTADSRVDFRNMVRDMSRQVKKTVLLRQMGQRDEARVLDGFGACGRPICCRSFLMQLENISMDMVREQYEGTRNSSKVSGICGKLMCCLAFENGENKSKGKSQNAK</sequence>
<dbReference type="PROSITE" id="PS51411">
    <property type="entry name" value="PSP1_C"/>
    <property type="match status" value="1"/>
</dbReference>
<evidence type="ECO:0000313" key="2">
    <source>
        <dbReference type="EMBL" id="RJO60018.1"/>
    </source>
</evidence>
<feature type="domain" description="PSP1 C-terminal" evidence="1">
    <location>
        <begin position="60"/>
        <end position="145"/>
    </location>
</feature>
<dbReference type="InterPro" id="IPR047767">
    <property type="entry name" value="PSP1-like"/>
</dbReference>
<dbReference type="PANTHER" id="PTHR43830">
    <property type="entry name" value="PROTEIN PSP1"/>
    <property type="match status" value="1"/>
</dbReference>
<accession>A0A419DAB1</accession>
<name>A0A419DAB1_9BACT</name>
<dbReference type="AlphaFoldDB" id="A0A419DAB1"/>
<comment type="caution">
    <text evidence="2">The sequence shown here is derived from an EMBL/GenBank/DDBJ whole genome shotgun (WGS) entry which is preliminary data.</text>
</comment>
<gene>
    <name evidence="2" type="ORF">C4544_06660</name>
</gene>
<dbReference type="Pfam" id="PF04468">
    <property type="entry name" value="PSP1"/>
    <property type="match status" value="1"/>
</dbReference>